<protein>
    <recommendedName>
        <fullName evidence="4">DNA primase/polymerase bifunctional N-terminal domain-containing protein</fullName>
    </recommendedName>
</protein>
<dbReference type="EMBL" id="WIXO01000001">
    <property type="protein sequence ID" value="MTE18856.1"/>
    <property type="molecule type" value="Genomic_DNA"/>
</dbReference>
<keyword evidence="3" id="KW-1185">Reference proteome</keyword>
<evidence type="ECO:0000313" key="3">
    <source>
        <dbReference type="Proteomes" id="UP000473014"/>
    </source>
</evidence>
<sequence length="194" mass="19989">MTISPRSTPGDRADRTAPSAGTVPRPRPAMDDTPDLRPGTDGDSPATGWLRPTGRVPAVLSAWGHGVLAEVPTGIAWDVVRVPSELGPDTVRRLRATRAPLGPVLTTPLGTDFVVAPGSADGWAVTGTSVLGRGTLVLLPPPETVEPRRVGSRGWLVAPDGRGTLTRAADLRDAYTEALSAAAAAQESAAVEPA</sequence>
<gene>
    <name evidence="2" type="ORF">F0L17_06840</name>
</gene>
<feature type="compositionally biased region" description="Basic and acidic residues" evidence="1">
    <location>
        <begin position="28"/>
        <end position="40"/>
    </location>
</feature>
<reference evidence="2 3" key="1">
    <citation type="submission" date="2019-11" db="EMBL/GenBank/DDBJ databases">
        <authorList>
            <person name="Yuan L."/>
        </authorList>
    </citation>
    <scope>NUCLEOTIDE SEQUENCE [LARGE SCALE GENOMIC DNA]</scope>
    <source>
        <strain evidence="2 3">TRM43335</strain>
    </source>
</reference>
<dbReference type="Proteomes" id="UP000473014">
    <property type="component" value="Unassembled WGS sequence"/>
</dbReference>
<evidence type="ECO:0000256" key="1">
    <source>
        <dbReference type="SAM" id="MobiDB-lite"/>
    </source>
</evidence>
<feature type="region of interest" description="Disordered" evidence="1">
    <location>
        <begin position="1"/>
        <end position="52"/>
    </location>
</feature>
<accession>A0A6G2B9P9</accession>
<dbReference type="OrthoDB" id="4252701at2"/>
<proteinExistence type="predicted"/>
<name>A0A6G2B9P9_9ACTN</name>
<dbReference type="RefSeq" id="WP_155070368.1">
    <property type="nucleotide sequence ID" value="NZ_WIXO01000001.1"/>
</dbReference>
<dbReference type="AlphaFoldDB" id="A0A6G2B9P9"/>
<comment type="caution">
    <text evidence="2">The sequence shown here is derived from an EMBL/GenBank/DDBJ whole genome shotgun (WGS) entry which is preliminary data.</text>
</comment>
<evidence type="ECO:0000313" key="2">
    <source>
        <dbReference type="EMBL" id="MTE18856.1"/>
    </source>
</evidence>
<organism evidence="2 3">
    <name type="scientific">Streptomyces taklimakanensis</name>
    <dbReference type="NCBI Taxonomy" id="2569853"/>
    <lineage>
        <taxon>Bacteria</taxon>
        <taxon>Bacillati</taxon>
        <taxon>Actinomycetota</taxon>
        <taxon>Actinomycetes</taxon>
        <taxon>Kitasatosporales</taxon>
        <taxon>Streptomycetaceae</taxon>
        <taxon>Streptomyces</taxon>
    </lineage>
</organism>
<evidence type="ECO:0008006" key="4">
    <source>
        <dbReference type="Google" id="ProtNLM"/>
    </source>
</evidence>